<name>A0A409Y3D5_9AGAR</name>
<reference evidence="1 2" key="1">
    <citation type="journal article" date="2018" name="Evol. Lett.">
        <title>Horizontal gene cluster transfer increased hallucinogenic mushroom diversity.</title>
        <authorList>
            <person name="Reynolds H.T."/>
            <person name="Vijayakumar V."/>
            <person name="Gluck-Thaler E."/>
            <person name="Korotkin H.B."/>
            <person name="Matheny P.B."/>
            <person name="Slot J.C."/>
        </authorList>
    </citation>
    <scope>NUCLEOTIDE SEQUENCE [LARGE SCALE GENOMIC DNA]</scope>
    <source>
        <strain evidence="1 2">SRW20</strain>
    </source>
</reference>
<gene>
    <name evidence="1" type="ORF">CVT26_006544</name>
</gene>
<dbReference type="EMBL" id="NHYE01001239">
    <property type="protein sequence ID" value="PPQ97509.1"/>
    <property type="molecule type" value="Genomic_DNA"/>
</dbReference>
<protein>
    <submittedName>
        <fullName evidence="1">Uncharacterized protein</fullName>
    </submittedName>
</protein>
<sequence length="214" mass="24352">MLSMLLVNGEAQTAHGVIGLGCSPSPVLSATLQLNYSTRCFHLHQTTHEEFCAHPSKSPDLVSALQWAKRYNDKLILFALTFYGVHQLNGETDFDFLVRQARSMSSIFYLGITLCMVSESPYYLIDPYTRYAVDATQFPKSWFDIPSDLKPGQVCIPFAYRIYSYEATCIPLLYCTSYVVQLEDYLPRLRPQSFEYVRQATDDLNDLLGALLLE</sequence>
<dbReference type="AlphaFoldDB" id="A0A409Y3D5"/>
<comment type="caution">
    <text evidence="1">The sequence shown here is derived from an EMBL/GenBank/DDBJ whole genome shotgun (WGS) entry which is preliminary data.</text>
</comment>
<keyword evidence="2" id="KW-1185">Reference proteome</keyword>
<organism evidence="1 2">
    <name type="scientific">Gymnopilus dilepis</name>
    <dbReference type="NCBI Taxonomy" id="231916"/>
    <lineage>
        <taxon>Eukaryota</taxon>
        <taxon>Fungi</taxon>
        <taxon>Dikarya</taxon>
        <taxon>Basidiomycota</taxon>
        <taxon>Agaricomycotina</taxon>
        <taxon>Agaricomycetes</taxon>
        <taxon>Agaricomycetidae</taxon>
        <taxon>Agaricales</taxon>
        <taxon>Agaricineae</taxon>
        <taxon>Hymenogastraceae</taxon>
        <taxon>Gymnopilus</taxon>
    </lineage>
</organism>
<dbReference type="Proteomes" id="UP000284706">
    <property type="component" value="Unassembled WGS sequence"/>
</dbReference>
<proteinExistence type="predicted"/>
<dbReference type="InParanoid" id="A0A409Y3D5"/>
<accession>A0A409Y3D5</accession>
<evidence type="ECO:0000313" key="1">
    <source>
        <dbReference type="EMBL" id="PPQ97509.1"/>
    </source>
</evidence>
<evidence type="ECO:0000313" key="2">
    <source>
        <dbReference type="Proteomes" id="UP000284706"/>
    </source>
</evidence>